<comment type="caution">
    <text evidence="2">The sequence shown here is derived from an EMBL/GenBank/DDBJ whole genome shotgun (WGS) entry which is preliminary data.</text>
</comment>
<reference evidence="2 3" key="1">
    <citation type="submission" date="2021-07" db="EMBL/GenBank/DDBJ databases">
        <title>Paenibacillus radiodurans sp. nov., isolated from the southeastern edge of Tengger Desert.</title>
        <authorList>
            <person name="Zhang G."/>
        </authorList>
    </citation>
    <scope>NUCLEOTIDE SEQUENCE [LARGE SCALE GENOMIC DNA]</scope>
    <source>
        <strain evidence="2 3">CCM 7311</strain>
    </source>
</reference>
<keyword evidence="1" id="KW-0472">Membrane</keyword>
<proteinExistence type="predicted"/>
<organism evidence="2 3">
    <name type="scientific">Paenibacillus sepulcri</name>
    <dbReference type="NCBI Taxonomy" id="359917"/>
    <lineage>
        <taxon>Bacteria</taxon>
        <taxon>Bacillati</taxon>
        <taxon>Bacillota</taxon>
        <taxon>Bacilli</taxon>
        <taxon>Bacillales</taxon>
        <taxon>Paenibacillaceae</taxon>
        <taxon>Paenibacillus</taxon>
    </lineage>
</organism>
<gene>
    <name evidence="2" type="ORF">K0U00_07920</name>
</gene>
<evidence type="ECO:0008006" key="4">
    <source>
        <dbReference type="Google" id="ProtNLM"/>
    </source>
</evidence>
<dbReference type="EMBL" id="JAHZIK010000137">
    <property type="protein sequence ID" value="MBW7453962.1"/>
    <property type="molecule type" value="Genomic_DNA"/>
</dbReference>
<name>A0ABS7BZE2_9BACL</name>
<feature type="transmembrane region" description="Helical" evidence="1">
    <location>
        <begin position="31"/>
        <end position="51"/>
    </location>
</feature>
<keyword evidence="1" id="KW-0812">Transmembrane</keyword>
<accession>A0ABS7BZE2</accession>
<dbReference type="RefSeq" id="WP_210040185.1">
    <property type="nucleotide sequence ID" value="NZ_JBHLVU010000007.1"/>
</dbReference>
<keyword evidence="3" id="KW-1185">Reference proteome</keyword>
<evidence type="ECO:0000256" key="1">
    <source>
        <dbReference type="SAM" id="Phobius"/>
    </source>
</evidence>
<evidence type="ECO:0000313" key="2">
    <source>
        <dbReference type="EMBL" id="MBW7453962.1"/>
    </source>
</evidence>
<sequence>MDKIVVVVLANLLVLALSLNAFRKASPKGRGAFAFIWLYASYTSVAFITGWHMPNAQDIPTAVFGELGNRIDTLLKVKHNSG</sequence>
<protein>
    <recommendedName>
        <fullName evidence="4">Holin</fullName>
    </recommendedName>
</protein>
<evidence type="ECO:0000313" key="3">
    <source>
        <dbReference type="Proteomes" id="UP001519887"/>
    </source>
</evidence>
<dbReference type="Proteomes" id="UP001519887">
    <property type="component" value="Unassembled WGS sequence"/>
</dbReference>
<keyword evidence="1" id="KW-1133">Transmembrane helix</keyword>